<dbReference type="AlphaFoldDB" id="A0A809RID1"/>
<feature type="signal peptide" evidence="1">
    <location>
        <begin position="1"/>
        <end position="20"/>
    </location>
</feature>
<feature type="chain" id="PRO_5032828194" description="Lipoprotein" evidence="1">
    <location>
        <begin position="21"/>
        <end position="77"/>
    </location>
</feature>
<reference evidence="3" key="1">
    <citation type="submission" date="2019-11" db="EMBL/GenBank/DDBJ databases">
        <title>Isolation and characterization of a novel species in the genus Sulfuriferula.</title>
        <authorList>
            <person name="Mochizuki J."/>
            <person name="Kojima H."/>
            <person name="Fukui M."/>
        </authorList>
    </citation>
    <scope>NUCLEOTIDE SEQUENCE [LARGE SCALE GENOMIC DNA]</scope>
    <source>
        <strain evidence="3">SGTM</strain>
    </source>
</reference>
<dbReference type="KEGG" id="sniv:SFSGTM_23770"/>
<gene>
    <name evidence="2" type="ORF">SFSGTM_23770</name>
</gene>
<keyword evidence="3" id="KW-1185">Reference proteome</keyword>
<organism evidence="2 3">
    <name type="scientific">Sulfuriferula nivalis</name>
    <dbReference type="NCBI Taxonomy" id="2675298"/>
    <lineage>
        <taxon>Bacteria</taxon>
        <taxon>Pseudomonadati</taxon>
        <taxon>Pseudomonadota</taxon>
        <taxon>Betaproteobacteria</taxon>
        <taxon>Nitrosomonadales</taxon>
        <taxon>Sulfuricellaceae</taxon>
        <taxon>Sulfuriferula</taxon>
    </lineage>
</organism>
<evidence type="ECO:0000256" key="1">
    <source>
        <dbReference type="SAM" id="SignalP"/>
    </source>
</evidence>
<evidence type="ECO:0000313" key="3">
    <source>
        <dbReference type="Proteomes" id="UP000463939"/>
    </source>
</evidence>
<proteinExistence type="predicted"/>
<evidence type="ECO:0008006" key="4">
    <source>
        <dbReference type="Google" id="ProtNLM"/>
    </source>
</evidence>
<accession>A0A809RID1</accession>
<keyword evidence="1" id="KW-0732">Signal</keyword>
<sequence>MKFKFLLLVTSSLLSLPACSQETIKSTLCNSNTENEIVVFSCSMTNRDHNKTVSICASAKQGKPDSYIEYRFGTAKK</sequence>
<dbReference type="Proteomes" id="UP000463939">
    <property type="component" value="Chromosome"/>
</dbReference>
<protein>
    <recommendedName>
        <fullName evidence="4">Lipoprotein</fullName>
    </recommendedName>
</protein>
<evidence type="ECO:0000313" key="2">
    <source>
        <dbReference type="EMBL" id="BBP01669.1"/>
    </source>
</evidence>
<name>A0A809RID1_9PROT</name>
<dbReference type="EMBL" id="AP021881">
    <property type="protein sequence ID" value="BBP01669.1"/>
    <property type="molecule type" value="Genomic_DNA"/>
</dbReference>